<feature type="region of interest" description="Disordered" evidence="1">
    <location>
        <begin position="18"/>
        <end position="68"/>
    </location>
</feature>
<comment type="caution">
    <text evidence="3">The sequence shown here is derived from an EMBL/GenBank/DDBJ whole genome shotgun (WGS) entry which is preliminary data.</text>
</comment>
<evidence type="ECO:0000256" key="1">
    <source>
        <dbReference type="SAM" id="MobiDB-lite"/>
    </source>
</evidence>
<dbReference type="PROSITE" id="PS51257">
    <property type="entry name" value="PROKAR_LIPOPROTEIN"/>
    <property type="match status" value="1"/>
</dbReference>
<feature type="compositionally biased region" description="Acidic residues" evidence="1">
    <location>
        <begin position="25"/>
        <end position="52"/>
    </location>
</feature>
<evidence type="ECO:0000313" key="4">
    <source>
        <dbReference type="Proteomes" id="UP001500420"/>
    </source>
</evidence>
<evidence type="ECO:0000313" key="3">
    <source>
        <dbReference type="EMBL" id="GAA0672839.1"/>
    </source>
</evidence>
<dbReference type="Pfam" id="PF25942">
    <property type="entry name" value="Ig_halo"/>
    <property type="match status" value="1"/>
</dbReference>
<dbReference type="InterPro" id="IPR058929">
    <property type="entry name" value="Ig_halo"/>
</dbReference>
<dbReference type="RefSeq" id="WP_343773817.1">
    <property type="nucleotide sequence ID" value="NZ_BAAADV010000003.1"/>
</dbReference>
<dbReference type="AlphaFoldDB" id="A0AAV3T9G6"/>
<feature type="domain" description="Ig-like" evidence="2">
    <location>
        <begin position="81"/>
        <end position="160"/>
    </location>
</feature>
<dbReference type="EMBL" id="BAAADV010000003">
    <property type="protein sequence ID" value="GAA0672839.1"/>
    <property type="molecule type" value="Genomic_DNA"/>
</dbReference>
<reference evidence="3 4" key="1">
    <citation type="journal article" date="2019" name="Int. J. Syst. Evol. Microbiol.">
        <title>The Global Catalogue of Microorganisms (GCM) 10K type strain sequencing project: providing services to taxonomists for standard genome sequencing and annotation.</title>
        <authorList>
            <consortium name="The Broad Institute Genomics Platform"/>
            <consortium name="The Broad Institute Genome Sequencing Center for Infectious Disease"/>
            <person name="Wu L."/>
            <person name="Ma J."/>
        </authorList>
    </citation>
    <scope>NUCLEOTIDE SEQUENCE [LARGE SCALE GENOMIC DNA]</scope>
    <source>
        <strain evidence="3 4">JCM 16328</strain>
    </source>
</reference>
<name>A0AAV3T9G6_9EURY</name>
<accession>A0AAV3T9G6</accession>
<dbReference type="Proteomes" id="UP001500420">
    <property type="component" value="Unassembled WGS sequence"/>
</dbReference>
<protein>
    <recommendedName>
        <fullName evidence="2">Ig-like domain-containing protein</fullName>
    </recommendedName>
</protein>
<evidence type="ECO:0000259" key="2">
    <source>
        <dbReference type="Pfam" id="PF25942"/>
    </source>
</evidence>
<proteinExistence type="predicted"/>
<gene>
    <name evidence="3" type="ORF">GCM10009020_19590</name>
</gene>
<sequence>MRRRTYLSTVASGTALAVAGCTGGDDTDDSDDPADDDEESDGNVSDGDEADDGGNNSSDGETDQQLDEPLDVVIENNYDATYTVSVTVTDDADETVFEDEVTLETDTSQRLEDVVSEAGTYTVEATKAEDVSRSFEWEVDADAEDVYVHVAESGEYTIEERDVDA</sequence>
<organism evidence="3 4">
    <name type="scientific">Natronoarchaeum mannanilyticum</name>
    <dbReference type="NCBI Taxonomy" id="926360"/>
    <lineage>
        <taxon>Archaea</taxon>
        <taxon>Methanobacteriati</taxon>
        <taxon>Methanobacteriota</taxon>
        <taxon>Stenosarchaea group</taxon>
        <taxon>Halobacteria</taxon>
        <taxon>Halobacteriales</taxon>
        <taxon>Natronoarchaeaceae</taxon>
    </lineage>
</organism>
<keyword evidence="4" id="KW-1185">Reference proteome</keyword>